<organism evidence="14 15">
    <name type="scientific">Solanum stoloniferum</name>
    <dbReference type="NCBI Taxonomy" id="62892"/>
    <lineage>
        <taxon>Eukaryota</taxon>
        <taxon>Viridiplantae</taxon>
        <taxon>Streptophyta</taxon>
        <taxon>Embryophyta</taxon>
        <taxon>Tracheophyta</taxon>
        <taxon>Spermatophyta</taxon>
        <taxon>Magnoliopsida</taxon>
        <taxon>eudicotyledons</taxon>
        <taxon>Gunneridae</taxon>
        <taxon>Pentapetalae</taxon>
        <taxon>asterids</taxon>
        <taxon>lamiids</taxon>
        <taxon>Solanales</taxon>
        <taxon>Solanaceae</taxon>
        <taxon>Solanoideae</taxon>
        <taxon>Solaneae</taxon>
        <taxon>Solanum</taxon>
    </lineage>
</organism>
<dbReference type="PANTHER" id="PTHR24326">
    <property type="entry name" value="HOMEOBOX-LEUCINE ZIPPER PROTEIN"/>
    <property type="match status" value="1"/>
</dbReference>
<keyword evidence="2 10" id="KW-0805">Transcription regulation</keyword>
<evidence type="ECO:0000256" key="7">
    <source>
        <dbReference type="ARBA" id="ARBA00025748"/>
    </source>
</evidence>
<comment type="function">
    <text evidence="10">Transcription factor.</text>
</comment>
<evidence type="ECO:0000313" key="14">
    <source>
        <dbReference type="EMBL" id="KAL3337007.1"/>
    </source>
</evidence>
<reference evidence="14 15" key="1">
    <citation type="submission" date="2024-05" db="EMBL/GenBank/DDBJ databases">
        <title>De novo assembly of an allotetraploid wild potato.</title>
        <authorList>
            <person name="Hosaka A.J."/>
        </authorList>
    </citation>
    <scope>NUCLEOTIDE SEQUENCE [LARGE SCALE GENOMIC DNA]</scope>
    <source>
        <tissue evidence="14">Young leaves</tissue>
    </source>
</reference>
<feature type="DNA-binding region" description="Homeobox" evidence="8">
    <location>
        <begin position="121"/>
        <end position="180"/>
    </location>
</feature>
<feature type="region of interest" description="Disordered" evidence="12">
    <location>
        <begin position="271"/>
        <end position="308"/>
    </location>
</feature>
<keyword evidence="11" id="KW-0175">Coiled coil</keyword>
<dbReference type="EMBL" id="JBJKTR010000017">
    <property type="protein sequence ID" value="KAL3337007.1"/>
    <property type="molecule type" value="Genomic_DNA"/>
</dbReference>
<proteinExistence type="inferred from homology"/>
<dbReference type="PROSITE" id="PS00027">
    <property type="entry name" value="HOMEOBOX_1"/>
    <property type="match status" value="1"/>
</dbReference>
<dbReference type="InterPro" id="IPR000047">
    <property type="entry name" value="HTH_motif"/>
</dbReference>
<dbReference type="FunFam" id="1.10.10.60:FF:000144">
    <property type="entry name" value="homeobox-leucine zipper protein ATHB-6-like"/>
    <property type="match status" value="1"/>
</dbReference>
<dbReference type="Proteomes" id="UP001627284">
    <property type="component" value="Unassembled WGS sequence"/>
</dbReference>
<evidence type="ECO:0000256" key="6">
    <source>
        <dbReference type="ARBA" id="ARBA00023242"/>
    </source>
</evidence>
<dbReference type="Gene3D" id="1.10.10.60">
    <property type="entry name" value="Homeodomain-like"/>
    <property type="match status" value="1"/>
</dbReference>
<evidence type="ECO:0000256" key="5">
    <source>
        <dbReference type="ARBA" id="ARBA00023163"/>
    </source>
</evidence>
<dbReference type="SUPFAM" id="SSF46689">
    <property type="entry name" value="Homeodomain-like"/>
    <property type="match status" value="1"/>
</dbReference>
<dbReference type="InterPro" id="IPR017970">
    <property type="entry name" value="Homeobox_CS"/>
</dbReference>
<keyword evidence="3 8" id="KW-0238">DNA-binding</keyword>
<dbReference type="Pfam" id="PF00046">
    <property type="entry name" value="Homeodomain"/>
    <property type="match status" value="1"/>
</dbReference>
<gene>
    <name evidence="14" type="ORF">AABB24_029598</name>
</gene>
<dbReference type="PRINTS" id="PR00031">
    <property type="entry name" value="HTHREPRESSR"/>
</dbReference>
<keyword evidence="4 8" id="KW-0371">Homeobox</keyword>
<evidence type="ECO:0000256" key="12">
    <source>
        <dbReference type="SAM" id="MobiDB-lite"/>
    </source>
</evidence>
<dbReference type="InterPro" id="IPR001356">
    <property type="entry name" value="HD"/>
</dbReference>
<evidence type="ECO:0000259" key="13">
    <source>
        <dbReference type="PROSITE" id="PS50071"/>
    </source>
</evidence>
<dbReference type="SMART" id="SM00389">
    <property type="entry name" value="HOX"/>
    <property type="match status" value="1"/>
</dbReference>
<dbReference type="GO" id="GO:0000981">
    <property type="term" value="F:DNA-binding transcription factor activity, RNA polymerase II-specific"/>
    <property type="evidence" value="ECO:0007669"/>
    <property type="project" value="UniProtKB-UniRule"/>
</dbReference>
<keyword evidence="6 8" id="KW-0539">Nucleus</keyword>
<dbReference type="InterPro" id="IPR003106">
    <property type="entry name" value="Leu_zip_homeo"/>
</dbReference>
<evidence type="ECO:0000256" key="1">
    <source>
        <dbReference type="ARBA" id="ARBA00004123"/>
    </source>
</evidence>
<dbReference type="InterPro" id="IPR009057">
    <property type="entry name" value="Homeodomain-like_sf"/>
</dbReference>
<evidence type="ECO:0000256" key="2">
    <source>
        <dbReference type="ARBA" id="ARBA00023015"/>
    </source>
</evidence>
<evidence type="ECO:0000313" key="15">
    <source>
        <dbReference type="Proteomes" id="UP001627284"/>
    </source>
</evidence>
<feature type="domain" description="Homeobox" evidence="13">
    <location>
        <begin position="119"/>
        <end position="179"/>
    </location>
</feature>
<feature type="region of interest" description="Disordered" evidence="12">
    <location>
        <begin position="220"/>
        <end position="254"/>
    </location>
</feature>
<name>A0ABD2RYN3_9SOLN</name>
<dbReference type="Pfam" id="PF02183">
    <property type="entry name" value="HALZ"/>
    <property type="match status" value="1"/>
</dbReference>
<sequence length="345" mass="39970">MTKPFFKFQDSIKKPHFSLLKQTPYSFFHNSCTLENFRFESKINMEVGRVINESSNTVLVPSEKLSHCLWMSNSSPSFHGSASMVNFEDVGQGEVTKERPFFPAIDKEETSNDDYDCCYHQPEKKRRLLPKQVQFLEKSFEVDNKLEPERKVQLANELGLQPRQIAIWFQNRRARYKTKVLEKDYDVLKASFDKLKADYDTLFKENEDLRNEVHLLTQKLHRREKGKENSEQSEPISPIDAQEAQKATTPTVVTSDVPSIPKLMCKQEDATSAKSDVIDSDSPHYTDGNHSSNAFEQEPSDFSQDEDDNLSKSFLCFPEIGDQIQANSCNLSFQIEDQPCWFWQY</sequence>
<evidence type="ECO:0000256" key="8">
    <source>
        <dbReference type="PROSITE-ProRule" id="PRU00108"/>
    </source>
</evidence>
<keyword evidence="15" id="KW-1185">Reference proteome</keyword>
<evidence type="ECO:0000256" key="4">
    <source>
        <dbReference type="ARBA" id="ARBA00023155"/>
    </source>
</evidence>
<protein>
    <recommendedName>
        <fullName evidence="10">Homeobox-leucine zipper protein</fullName>
    </recommendedName>
    <alternativeName>
        <fullName evidence="10">HD-ZIP protein</fullName>
    </alternativeName>
    <alternativeName>
        <fullName evidence="10">Homeodomain transcription factor</fullName>
    </alternativeName>
</protein>
<feature type="coiled-coil region" evidence="11">
    <location>
        <begin position="192"/>
        <end position="219"/>
    </location>
</feature>
<dbReference type="PANTHER" id="PTHR24326:SF606">
    <property type="entry name" value="HOMEOBOX-LEUCINE ZIPPER PROTEIN ATHB-54"/>
    <property type="match status" value="1"/>
</dbReference>
<dbReference type="PROSITE" id="PS50071">
    <property type="entry name" value="HOMEOBOX_2"/>
    <property type="match status" value="1"/>
</dbReference>
<evidence type="ECO:0000256" key="11">
    <source>
        <dbReference type="SAM" id="Coils"/>
    </source>
</evidence>
<dbReference type="CDD" id="cd00086">
    <property type="entry name" value="homeodomain"/>
    <property type="match status" value="1"/>
</dbReference>
<dbReference type="GO" id="GO:0000976">
    <property type="term" value="F:transcription cis-regulatory region binding"/>
    <property type="evidence" value="ECO:0007669"/>
    <property type="project" value="UniProtKB-ARBA"/>
</dbReference>
<accession>A0ABD2RYN3</accession>
<comment type="similarity">
    <text evidence="7 10">Belongs to the HD-ZIP homeobox family. Class I subfamily.</text>
</comment>
<dbReference type="AlphaFoldDB" id="A0ABD2RYN3"/>
<comment type="subcellular location">
    <subcellularLocation>
        <location evidence="1 8 9">Nucleus</location>
    </subcellularLocation>
</comment>
<keyword evidence="5 10" id="KW-0804">Transcription</keyword>
<dbReference type="GO" id="GO:0045893">
    <property type="term" value="P:positive regulation of DNA-templated transcription"/>
    <property type="evidence" value="ECO:0007669"/>
    <property type="project" value="UniProtKB-ARBA"/>
</dbReference>
<evidence type="ECO:0000256" key="9">
    <source>
        <dbReference type="RuleBase" id="RU000682"/>
    </source>
</evidence>
<evidence type="ECO:0000256" key="10">
    <source>
        <dbReference type="RuleBase" id="RU369038"/>
    </source>
</evidence>
<dbReference type="GO" id="GO:0005634">
    <property type="term" value="C:nucleus"/>
    <property type="evidence" value="ECO:0007669"/>
    <property type="project" value="UniProtKB-SubCell"/>
</dbReference>
<dbReference type="InterPro" id="IPR045224">
    <property type="entry name" value="HDZip_class_I_plant"/>
</dbReference>
<comment type="caution">
    <text evidence="14">The sequence shown here is derived from an EMBL/GenBank/DDBJ whole genome shotgun (WGS) entry which is preliminary data.</text>
</comment>
<evidence type="ECO:0000256" key="3">
    <source>
        <dbReference type="ARBA" id="ARBA00023125"/>
    </source>
</evidence>